<comment type="caution">
    <text evidence="9">The sequence shown here is derived from an EMBL/GenBank/DDBJ whole genome shotgun (WGS) entry which is preliminary data.</text>
</comment>
<sequence length="339" mass="37662">MKASISLVGRIGNILPRRLAGTGLMVHRDSEQNNPKVKFEFNEENKKKLDTLISNYPEGYKAAALLPALDLAQRQHGWLPISAMHEVARLLDVPRMRVYEVATFYTMFNRQPVGKYHLQVCATTPCMLRGAETITETIEKTLGIHVGETTKDGLFTLAEVECLGACVNAPMIQINDDFYEDLTVQDVNDILNDLKEGRRPQPGPRSGRLAAEPMGGLTSLTLFSAAVATAIVSHDSKCVVCRSSFERSCLRSCYYERFFGFSFAVDVKRYSTTYQLLTLSAVNKLKSVYNVSSLRNVLLGARRGLISGITKVTQKGIFAEVTIPARFACWTTSLESTIF</sequence>
<dbReference type="PANTHER" id="PTHR10371">
    <property type="entry name" value="NADH DEHYDROGENASE UBIQUINONE FLAVOPROTEIN 2, MITOCHONDRIAL"/>
    <property type="match status" value="1"/>
</dbReference>
<dbReference type="GO" id="GO:1902494">
    <property type="term" value="C:catalytic complex"/>
    <property type="evidence" value="ECO:0007669"/>
    <property type="project" value="UniProtKB-ARBA"/>
</dbReference>
<proteinExistence type="inferred from homology"/>
<evidence type="ECO:0000313" key="10">
    <source>
        <dbReference type="Proteomes" id="UP001331761"/>
    </source>
</evidence>
<dbReference type="Proteomes" id="UP001331761">
    <property type="component" value="Unassembled WGS sequence"/>
</dbReference>
<evidence type="ECO:0000256" key="1">
    <source>
        <dbReference type="ARBA" id="ARBA00010643"/>
    </source>
</evidence>
<name>A0AAN8FQL9_TRICO</name>
<keyword evidence="7" id="KW-0520">NAD</keyword>
<evidence type="ECO:0000256" key="5">
    <source>
        <dbReference type="ARBA" id="ARBA00023004"/>
    </source>
</evidence>
<dbReference type="NCBIfam" id="NF005722">
    <property type="entry name" value="PRK07539.1-2"/>
    <property type="match status" value="1"/>
</dbReference>
<keyword evidence="3" id="KW-0479">Metal-binding</keyword>
<dbReference type="NCBIfam" id="NF005725">
    <property type="entry name" value="PRK07539.1-5"/>
    <property type="match status" value="1"/>
</dbReference>
<keyword evidence="10" id="KW-1185">Reference proteome</keyword>
<dbReference type="GO" id="GO:0003954">
    <property type="term" value="F:NADH dehydrogenase activity"/>
    <property type="evidence" value="ECO:0007669"/>
    <property type="project" value="TreeGrafter"/>
</dbReference>
<dbReference type="GO" id="GO:0051537">
    <property type="term" value="F:2 iron, 2 sulfur cluster binding"/>
    <property type="evidence" value="ECO:0007669"/>
    <property type="project" value="UniProtKB-KW"/>
</dbReference>
<dbReference type="InterPro" id="IPR002023">
    <property type="entry name" value="NuoE-like"/>
</dbReference>
<dbReference type="Gene3D" id="3.40.30.10">
    <property type="entry name" value="Glutaredoxin"/>
    <property type="match status" value="1"/>
</dbReference>
<keyword evidence="6" id="KW-0411">Iron-sulfur</keyword>
<dbReference type="CDD" id="cd03064">
    <property type="entry name" value="TRX_Fd_NuoE"/>
    <property type="match status" value="1"/>
</dbReference>
<dbReference type="GO" id="GO:0006120">
    <property type="term" value="P:mitochondrial electron transport, NADH to ubiquinone"/>
    <property type="evidence" value="ECO:0007669"/>
    <property type="project" value="UniProtKB-ARBA"/>
</dbReference>
<dbReference type="PANTHER" id="PTHR10371:SF3">
    <property type="entry name" value="NADH DEHYDROGENASE [UBIQUINONE] FLAVOPROTEIN 2, MITOCHONDRIAL"/>
    <property type="match status" value="1"/>
</dbReference>
<evidence type="ECO:0000313" key="9">
    <source>
        <dbReference type="EMBL" id="KAK5983891.1"/>
    </source>
</evidence>
<keyword evidence="4" id="KW-1278">Translocase</keyword>
<dbReference type="Gene3D" id="1.10.10.1590">
    <property type="entry name" value="NADH-quinone oxidoreductase subunit E"/>
    <property type="match status" value="1"/>
</dbReference>
<evidence type="ECO:0000256" key="3">
    <source>
        <dbReference type="ARBA" id="ARBA00022723"/>
    </source>
</evidence>
<dbReference type="GO" id="GO:0008137">
    <property type="term" value="F:NADH dehydrogenase (ubiquinone) activity"/>
    <property type="evidence" value="ECO:0007669"/>
    <property type="project" value="UniProtKB-ARBA"/>
</dbReference>
<dbReference type="FunFam" id="3.40.30.10:FF:000022">
    <property type="entry name" value="NADH dehydrogenase flavoprotein 2, mitochondrial"/>
    <property type="match status" value="1"/>
</dbReference>
<dbReference type="FunFam" id="1.10.10.1590:FF:000001">
    <property type="entry name" value="NADH-quinone oxidoreductase subunit E"/>
    <property type="match status" value="1"/>
</dbReference>
<dbReference type="InterPro" id="IPR041921">
    <property type="entry name" value="NuoE_N"/>
</dbReference>
<dbReference type="AlphaFoldDB" id="A0AAN8FQL9"/>
<evidence type="ECO:0000256" key="2">
    <source>
        <dbReference type="ARBA" id="ARBA00022714"/>
    </source>
</evidence>
<keyword evidence="2" id="KW-0001">2Fe-2S</keyword>
<accession>A0AAN8FQL9</accession>
<dbReference type="PROSITE" id="PS01099">
    <property type="entry name" value="COMPLEX1_24K"/>
    <property type="match status" value="1"/>
</dbReference>
<dbReference type="Pfam" id="PF01257">
    <property type="entry name" value="2Fe-2S_thioredx"/>
    <property type="match status" value="1"/>
</dbReference>
<organism evidence="9 10">
    <name type="scientific">Trichostrongylus colubriformis</name>
    <name type="common">Black scour worm</name>
    <dbReference type="NCBI Taxonomy" id="6319"/>
    <lineage>
        <taxon>Eukaryota</taxon>
        <taxon>Metazoa</taxon>
        <taxon>Ecdysozoa</taxon>
        <taxon>Nematoda</taxon>
        <taxon>Chromadorea</taxon>
        <taxon>Rhabditida</taxon>
        <taxon>Rhabditina</taxon>
        <taxon>Rhabditomorpha</taxon>
        <taxon>Strongyloidea</taxon>
        <taxon>Trichostrongylidae</taxon>
        <taxon>Trichostrongylus</taxon>
    </lineage>
</organism>
<gene>
    <name evidence="9" type="ORF">GCK32_000848</name>
</gene>
<evidence type="ECO:0000256" key="7">
    <source>
        <dbReference type="ARBA" id="ARBA00023027"/>
    </source>
</evidence>
<dbReference type="GO" id="GO:0098796">
    <property type="term" value="C:membrane protein complex"/>
    <property type="evidence" value="ECO:0007669"/>
    <property type="project" value="UniProtKB-ARBA"/>
</dbReference>
<evidence type="ECO:0000256" key="8">
    <source>
        <dbReference type="ARBA" id="ARBA00034078"/>
    </source>
</evidence>
<protein>
    <submittedName>
        <fullName evidence="9">Mitochondrial NADH dehydrogenase flavoprotein 2</fullName>
    </submittedName>
</protein>
<dbReference type="GO" id="GO:0046872">
    <property type="term" value="F:metal ion binding"/>
    <property type="evidence" value="ECO:0007669"/>
    <property type="project" value="UniProtKB-KW"/>
</dbReference>
<comment type="cofactor">
    <cofactor evidence="8">
        <name>[2Fe-2S] cluster</name>
        <dbReference type="ChEBI" id="CHEBI:190135"/>
    </cofactor>
</comment>
<dbReference type="SUPFAM" id="SSF52833">
    <property type="entry name" value="Thioredoxin-like"/>
    <property type="match status" value="1"/>
</dbReference>
<dbReference type="InterPro" id="IPR036249">
    <property type="entry name" value="Thioredoxin-like_sf"/>
</dbReference>
<evidence type="ECO:0000256" key="4">
    <source>
        <dbReference type="ARBA" id="ARBA00022967"/>
    </source>
</evidence>
<evidence type="ECO:0000256" key="6">
    <source>
        <dbReference type="ARBA" id="ARBA00023014"/>
    </source>
</evidence>
<comment type="similarity">
    <text evidence="1">Belongs to the complex I 24 kDa subunit family.</text>
</comment>
<keyword evidence="5" id="KW-0408">Iron</keyword>
<dbReference type="InterPro" id="IPR042128">
    <property type="entry name" value="NuoE_dom"/>
</dbReference>
<dbReference type="GO" id="GO:0005743">
    <property type="term" value="C:mitochondrial inner membrane"/>
    <property type="evidence" value="ECO:0007669"/>
    <property type="project" value="UniProtKB-ARBA"/>
</dbReference>
<dbReference type="EMBL" id="WIXE01003499">
    <property type="protein sequence ID" value="KAK5983891.1"/>
    <property type="molecule type" value="Genomic_DNA"/>
</dbReference>
<dbReference type="NCBIfam" id="TIGR01958">
    <property type="entry name" value="nuoE_fam"/>
    <property type="match status" value="1"/>
</dbReference>
<reference evidence="9 10" key="1">
    <citation type="submission" date="2019-10" db="EMBL/GenBank/DDBJ databases">
        <title>Assembly and Annotation for the nematode Trichostrongylus colubriformis.</title>
        <authorList>
            <person name="Martin J."/>
        </authorList>
    </citation>
    <scope>NUCLEOTIDE SEQUENCE [LARGE SCALE GENOMIC DNA]</scope>
    <source>
        <strain evidence="9">G859</strain>
        <tissue evidence="9">Whole worm</tissue>
    </source>
</reference>